<evidence type="ECO:0000313" key="7">
    <source>
        <dbReference type="EMBL" id="MED1202062.1"/>
    </source>
</evidence>
<proteinExistence type="predicted"/>
<evidence type="ECO:0000256" key="3">
    <source>
        <dbReference type="ARBA" id="ARBA00022692"/>
    </source>
</evidence>
<keyword evidence="2" id="KW-1003">Cell membrane</keyword>
<dbReference type="RefSeq" id="WP_232317549.1">
    <property type="nucleotide sequence ID" value="NZ_JARMAB010000004.1"/>
</dbReference>
<sequence length="226" mass="25363">MQKSLIAMMMIFLFLLPLYGQDSIVHAESFNGNVKQCIDQPKKCSQSTGTMKNNNGNTASQSSGTTAITAWDVIKMILALLFVVALLYFLLKFINQKSRSFQKNRLIQNFGGTPLGGNKSIQIIKAGERILIVGVGDDIRLIKEIDDKEEIEGFVSQYNENLEQNLEARDIITKLIGLLKQGSKTADSSIPEKSFKSVWKSQLDDITKERNKALRDLEKKENKSDE</sequence>
<dbReference type="EMBL" id="JARMAB010000004">
    <property type="protein sequence ID" value="MED1202062.1"/>
    <property type="molecule type" value="Genomic_DNA"/>
</dbReference>
<comment type="subcellular location">
    <subcellularLocation>
        <location evidence="1">Cell membrane</location>
    </subcellularLocation>
</comment>
<evidence type="ECO:0000313" key="8">
    <source>
        <dbReference type="Proteomes" id="UP001341444"/>
    </source>
</evidence>
<dbReference type="Proteomes" id="UP001341444">
    <property type="component" value="Unassembled WGS sequence"/>
</dbReference>
<feature type="transmembrane region" description="Helical" evidence="6">
    <location>
        <begin position="73"/>
        <end position="91"/>
    </location>
</feature>
<protein>
    <submittedName>
        <fullName evidence="7">Flagellar biosynthetic protein FliO</fullName>
    </submittedName>
</protein>
<evidence type="ECO:0000256" key="1">
    <source>
        <dbReference type="ARBA" id="ARBA00004236"/>
    </source>
</evidence>
<evidence type="ECO:0000256" key="4">
    <source>
        <dbReference type="ARBA" id="ARBA00022989"/>
    </source>
</evidence>
<comment type="caution">
    <text evidence="7">The sequence shown here is derived from an EMBL/GenBank/DDBJ whole genome shotgun (WGS) entry which is preliminary data.</text>
</comment>
<dbReference type="Pfam" id="PF04347">
    <property type="entry name" value="FliO"/>
    <property type="match status" value="1"/>
</dbReference>
<accession>A0ABU6MBK7</accession>
<organism evidence="7 8">
    <name type="scientific">Heyndrickxia acidicola</name>
    <dbReference type="NCBI Taxonomy" id="209389"/>
    <lineage>
        <taxon>Bacteria</taxon>
        <taxon>Bacillati</taxon>
        <taxon>Bacillota</taxon>
        <taxon>Bacilli</taxon>
        <taxon>Bacillales</taxon>
        <taxon>Bacillaceae</taxon>
        <taxon>Heyndrickxia</taxon>
    </lineage>
</organism>
<keyword evidence="3 6" id="KW-0812">Transmembrane</keyword>
<gene>
    <name evidence="7" type="ORF">P4T90_03025</name>
</gene>
<keyword evidence="7" id="KW-0282">Flagellum</keyword>
<evidence type="ECO:0000256" key="5">
    <source>
        <dbReference type="ARBA" id="ARBA00023136"/>
    </source>
</evidence>
<keyword evidence="8" id="KW-1185">Reference proteome</keyword>
<keyword evidence="4 6" id="KW-1133">Transmembrane helix</keyword>
<dbReference type="InterPro" id="IPR022781">
    <property type="entry name" value="Flagellar_biosynth_FliO"/>
</dbReference>
<evidence type="ECO:0000256" key="2">
    <source>
        <dbReference type="ARBA" id="ARBA00022475"/>
    </source>
</evidence>
<keyword evidence="7" id="KW-0966">Cell projection</keyword>
<keyword evidence="5 6" id="KW-0472">Membrane</keyword>
<evidence type="ECO:0000256" key="6">
    <source>
        <dbReference type="SAM" id="Phobius"/>
    </source>
</evidence>
<reference evidence="7 8" key="1">
    <citation type="submission" date="2023-03" db="EMBL/GenBank/DDBJ databases">
        <title>Bacillus Genome Sequencing.</title>
        <authorList>
            <person name="Dunlap C."/>
        </authorList>
    </citation>
    <scope>NUCLEOTIDE SEQUENCE [LARGE SCALE GENOMIC DNA]</scope>
    <source>
        <strain evidence="7 8">B-23453</strain>
    </source>
</reference>
<name>A0ABU6MBK7_9BACI</name>
<keyword evidence="7" id="KW-0969">Cilium</keyword>